<feature type="chain" id="PRO_5043493440" evidence="1">
    <location>
        <begin position="18"/>
        <end position="128"/>
    </location>
</feature>
<organism evidence="2">
    <name type="scientific">Dyadobacter sp. 676</name>
    <dbReference type="NCBI Taxonomy" id="3088362"/>
    <lineage>
        <taxon>Bacteria</taxon>
        <taxon>Pseudomonadati</taxon>
        <taxon>Bacteroidota</taxon>
        <taxon>Cytophagia</taxon>
        <taxon>Cytophagales</taxon>
        <taxon>Spirosomataceae</taxon>
        <taxon>Dyadobacter</taxon>
    </lineage>
</organism>
<dbReference type="AlphaFoldDB" id="A0AAU8FIT3"/>
<sequence length="128" mass="13515">MKTMKSSLYTAKMFVLAAAMLLSCKDDEQKAAPEPMGSLISYTTISSTKFDRIDITVNGEVKAVLNGPSFLKPACGTPASKSVSNVALPAGTHMIGAKQYKDGKVVGSWSEAPTKIPAGDCKKIAWGE</sequence>
<dbReference type="EMBL" id="CP159289">
    <property type="protein sequence ID" value="XCH23664.1"/>
    <property type="molecule type" value="Genomic_DNA"/>
</dbReference>
<keyword evidence="1" id="KW-0732">Signal</keyword>
<evidence type="ECO:0000256" key="1">
    <source>
        <dbReference type="SAM" id="SignalP"/>
    </source>
</evidence>
<dbReference type="RefSeq" id="WP_353718988.1">
    <property type="nucleotide sequence ID" value="NZ_CP159289.1"/>
</dbReference>
<accession>A0AAU8FIT3</accession>
<name>A0AAU8FIT3_9BACT</name>
<gene>
    <name evidence="2" type="ORF">ABV298_25675</name>
</gene>
<evidence type="ECO:0000313" key="2">
    <source>
        <dbReference type="EMBL" id="XCH23664.1"/>
    </source>
</evidence>
<reference evidence="2" key="1">
    <citation type="submission" date="2024-06" db="EMBL/GenBank/DDBJ databases">
        <title>Sequencing and assembly of the genome of Dyadobacter sp. strain 676, a symbiont of Cyamopsis tetragonoloba.</title>
        <authorList>
            <person name="Guro P."/>
            <person name="Sazanova A."/>
            <person name="Kuznetsova I."/>
            <person name="Belimov A."/>
            <person name="Safronova V."/>
        </authorList>
    </citation>
    <scope>NUCLEOTIDE SEQUENCE</scope>
    <source>
        <strain evidence="2">676</strain>
    </source>
</reference>
<feature type="signal peptide" evidence="1">
    <location>
        <begin position="1"/>
        <end position="17"/>
    </location>
</feature>
<proteinExistence type="predicted"/>
<protein>
    <submittedName>
        <fullName evidence="2">Uncharacterized protein</fullName>
    </submittedName>
</protein>
<dbReference type="PROSITE" id="PS51257">
    <property type="entry name" value="PROKAR_LIPOPROTEIN"/>
    <property type="match status" value="1"/>
</dbReference>